<comment type="catalytic activity">
    <reaction evidence="1">
        <text>ATP + protein L-histidine = ADP + protein N-phospho-L-histidine.</text>
        <dbReference type="EC" id="2.7.13.3"/>
    </reaction>
</comment>
<protein>
    <recommendedName>
        <fullName evidence="2">histidine kinase</fullName>
        <ecNumber evidence="2">2.7.13.3</ecNumber>
    </recommendedName>
</protein>
<dbReference type="InterPro" id="IPR022641">
    <property type="entry name" value="CheR_N"/>
</dbReference>
<dbReference type="PANTHER" id="PTHR24422:SF27">
    <property type="entry name" value="PROTEIN-GLUTAMATE O-METHYLTRANSFERASE"/>
    <property type="match status" value="1"/>
</dbReference>
<dbReference type="SMART" id="SM00388">
    <property type="entry name" value="HisKA"/>
    <property type="match status" value="1"/>
</dbReference>
<dbReference type="EC" id="2.7.13.3" evidence="2"/>
<dbReference type="SUPFAM" id="SSF55785">
    <property type="entry name" value="PYP-like sensor domain (PAS domain)"/>
    <property type="match status" value="1"/>
</dbReference>
<feature type="domain" description="CheB-type methylesterase" evidence="9">
    <location>
        <begin position="12"/>
        <end position="179"/>
    </location>
</feature>
<dbReference type="SUPFAM" id="SSF55874">
    <property type="entry name" value="ATPase domain of HSP90 chaperone/DNA topoisomerase II/histidine kinase"/>
    <property type="match status" value="1"/>
</dbReference>
<feature type="region of interest" description="Disordered" evidence="6">
    <location>
        <begin position="1202"/>
        <end position="1224"/>
    </location>
</feature>
<dbReference type="InterPro" id="IPR001789">
    <property type="entry name" value="Sig_transdc_resp-reg_receiver"/>
</dbReference>
<dbReference type="Proteomes" id="UP000324974">
    <property type="component" value="Chromosome"/>
</dbReference>
<feature type="modified residue" description="4-aspartylphosphate" evidence="4">
    <location>
        <position position="1168"/>
    </location>
</feature>
<gene>
    <name evidence="11" type="ORF">PX52LOC_07614</name>
</gene>
<dbReference type="GO" id="GO:0006935">
    <property type="term" value="P:chemotaxis"/>
    <property type="evidence" value="ECO:0007669"/>
    <property type="project" value="UniProtKB-UniRule"/>
</dbReference>
<sequence>MPQLHSPSTRPHGLSFPVVGVGASAGGLEAFTQFLQRLPARAGFAILLVQHLDPSRSSVLAEILSRETARSVREAVEGMAVEPDHVYVIPPDTRMGVEGGVIRLNPRGDRSAPHHPIDYLFRSLALAYGPRAVAVVLSGGGTDGTHGIGDIREAGGLTFAQSVDTAGQTGMPASAAAAGVDAVLSPEGIADALVRLGGGPEAPAEPGADGAEPLPDGNALAPLFAVLRERTGVDFGQYKQNTIRRRVTRRIALQRFAGVDALVRAVRDDPAELAALARDLLIGVTRFFRDPGVFDRFRAEAIPPLLRDRVDDTPLRVWVPGCSTGEEAYSLAIVLVEAFEGAAEVPVKILATDVNEAALARARAGVYPENIAEDVSPDRLRRHFRKTTAGYRVSSAVRDLCVFARHDLTADPPFARMDLVSCRNVLIYFDAALQRRVIPLFHYALRPGGYLLLGPSETIGPFADLFVPVGRDEHLYTRTLAPARLPSGLVAGPPVAGRPPVAAGPPREAGGLADVYREADRVLARYAPVAVLVDDNLNILQFRGDSDPYLRHPSGTAGLDLLRMAREGLLPDLRDGVSAARTEGAVIRRPDVRVGEGDAARTVTLQITPLAGAGPGLLCFLIAFEDADSRPPAPPVVPINDSELAERVGQLRRELEAAREHQQAVAEEYEATNEELKSANEEILASNEELQSTNEELQTAREEMQSANEELETVNEELEHRNRELGRTNDDLHSLLVGVNVPVVVVGRDLRIRRLTAQAEAVFGLQPADVGRSLRETGLGLDAPDPAGTVARVIDSLEATAFEARDRTGRWHSVRIRPYETGDNRIEGAVVTGIDIDAAKRSEAARRDLEGQVFQTQKLESLGLMAGGVAHDLNNLLTPIIGYAQVILGELPAGSAHHAMMGEVDQSARLATDLVQQLLSYSGMSPRENRLTDLSGLIRGLEGLLRRAAVGAELRFELAGGPLPVDVDPAQVSQVVMNLVTNAAEAAPGGRGTVTVRTDTAHSDRAALASPFLGGRGDLPEGAYATLEVSDDGSGMSADTQARMFDPFYTTKFTGRGLGLAAVLGIVRGHAGTVRVRSEVGRGTTVRVLLPLSHRPTPEVVGAPIRIAATAGRGSGTVLVVDDEKGVRGLVKMILKNAGFEVIEAEDGTQGLDVFRDRSADIRAVILDLTMPRMGGLALAESIRGVSGTVPILVMSGYGPEETASRMGGCTSADSFRNRSPRKR</sequence>
<dbReference type="PANTHER" id="PTHR24422">
    <property type="entry name" value="CHEMOTAXIS PROTEIN METHYLTRANSFERASE"/>
    <property type="match status" value="1"/>
</dbReference>
<dbReference type="EMBL" id="CP042425">
    <property type="protein sequence ID" value="QEL20510.1"/>
    <property type="molecule type" value="Genomic_DNA"/>
</dbReference>
<dbReference type="Gene3D" id="3.30.565.10">
    <property type="entry name" value="Histidine kinase-like ATPase, C-terminal domain"/>
    <property type="match status" value="1"/>
</dbReference>
<dbReference type="InterPro" id="IPR003594">
    <property type="entry name" value="HATPase_dom"/>
</dbReference>
<dbReference type="InterPro" id="IPR036890">
    <property type="entry name" value="HATPase_C_sf"/>
</dbReference>
<evidence type="ECO:0000256" key="5">
    <source>
        <dbReference type="SAM" id="Coils"/>
    </source>
</evidence>
<dbReference type="GO" id="GO:0008984">
    <property type="term" value="F:protein-glutamate methylesterase activity"/>
    <property type="evidence" value="ECO:0007669"/>
    <property type="project" value="InterPro"/>
</dbReference>
<evidence type="ECO:0000313" key="11">
    <source>
        <dbReference type="EMBL" id="QEL20510.1"/>
    </source>
</evidence>
<dbReference type="PROSITE" id="PS50109">
    <property type="entry name" value="HIS_KIN"/>
    <property type="match status" value="1"/>
</dbReference>
<dbReference type="Pfam" id="PF03705">
    <property type="entry name" value="CheR_N"/>
    <property type="match status" value="1"/>
</dbReference>
<dbReference type="PROSITE" id="PS50122">
    <property type="entry name" value="CHEB"/>
    <property type="match status" value="1"/>
</dbReference>
<evidence type="ECO:0000256" key="1">
    <source>
        <dbReference type="ARBA" id="ARBA00000085"/>
    </source>
</evidence>
<dbReference type="PROSITE" id="PS50123">
    <property type="entry name" value="CHER"/>
    <property type="match status" value="1"/>
</dbReference>
<dbReference type="Pfam" id="PF13596">
    <property type="entry name" value="PAS_10"/>
    <property type="match status" value="1"/>
</dbReference>
<name>A0A5C1ANE1_9BACT</name>
<dbReference type="InterPro" id="IPR035909">
    <property type="entry name" value="CheB_C"/>
</dbReference>
<dbReference type="PROSITE" id="PS50110">
    <property type="entry name" value="RESPONSE_REGULATORY"/>
    <property type="match status" value="1"/>
</dbReference>
<dbReference type="InterPro" id="IPR035965">
    <property type="entry name" value="PAS-like_dom_sf"/>
</dbReference>
<dbReference type="InterPro" id="IPR000780">
    <property type="entry name" value="CheR_MeTrfase"/>
</dbReference>
<dbReference type="Gene3D" id="3.40.50.180">
    <property type="entry name" value="Methylesterase CheB, C-terminal domain"/>
    <property type="match status" value="1"/>
</dbReference>
<evidence type="ECO:0000259" key="8">
    <source>
        <dbReference type="PROSITE" id="PS50110"/>
    </source>
</evidence>
<keyword evidence="12" id="KW-1185">Reference proteome</keyword>
<keyword evidence="11" id="KW-0418">Kinase</keyword>
<dbReference type="GO" id="GO:0000155">
    <property type="term" value="F:phosphorelay sensor kinase activity"/>
    <property type="evidence" value="ECO:0007669"/>
    <property type="project" value="InterPro"/>
</dbReference>
<dbReference type="SUPFAM" id="SSF47757">
    <property type="entry name" value="Chemotaxis receptor methyltransferase CheR, N-terminal domain"/>
    <property type="match status" value="1"/>
</dbReference>
<dbReference type="Gene3D" id="3.30.450.20">
    <property type="entry name" value="PAS domain"/>
    <property type="match status" value="1"/>
</dbReference>
<feature type="domain" description="Response regulatory" evidence="8">
    <location>
        <begin position="1117"/>
        <end position="1224"/>
    </location>
</feature>
<dbReference type="GO" id="GO:0000156">
    <property type="term" value="F:phosphorelay response regulator activity"/>
    <property type="evidence" value="ECO:0007669"/>
    <property type="project" value="InterPro"/>
</dbReference>
<dbReference type="SMART" id="SM00448">
    <property type="entry name" value="REC"/>
    <property type="match status" value="1"/>
</dbReference>
<dbReference type="SUPFAM" id="SSF47384">
    <property type="entry name" value="Homodimeric domain of signal transducing histidine kinase"/>
    <property type="match status" value="1"/>
</dbReference>
<dbReference type="Pfam" id="PF02518">
    <property type="entry name" value="HATPase_c"/>
    <property type="match status" value="1"/>
</dbReference>
<dbReference type="InterPro" id="IPR036097">
    <property type="entry name" value="HisK_dim/P_sf"/>
</dbReference>
<dbReference type="SUPFAM" id="SSF53335">
    <property type="entry name" value="S-adenosyl-L-methionine-dependent methyltransferases"/>
    <property type="match status" value="1"/>
</dbReference>
<dbReference type="SUPFAM" id="SSF52738">
    <property type="entry name" value="Methylesterase CheB, C-terminal domain"/>
    <property type="match status" value="1"/>
</dbReference>
<feature type="active site" evidence="3">
    <location>
        <position position="143"/>
    </location>
</feature>
<evidence type="ECO:0000259" key="7">
    <source>
        <dbReference type="PROSITE" id="PS50109"/>
    </source>
</evidence>
<proteinExistence type="predicted"/>
<dbReference type="InterPro" id="IPR000673">
    <property type="entry name" value="Sig_transdc_resp-reg_Me-estase"/>
</dbReference>
<dbReference type="InterPro" id="IPR011006">
    <property type="entry name" value="CheY-like_superfamily"/>
</dbReference>
<dbReference type="SUPFAM" id="SSF52172">
    <property type="entry name" value="CheY-like"/>
    <property type="match status" value="1"/>
</dbReference>
<dbReference type="Gene3D" id="3.40.50.2300">
    <property type="match status" value="1"/>
</dbReference>
<reference evidence="12" key="1">
    <citation type="submission" date="2019-08" db="EMBL/GenBank/DDBJ databases">
        <title>Limnoglobus roseus gen. nov., sp. nov., a novel freshwater planctomycete with a giant genome from the family Gemmataceae.</title>
        <authorList>
            <person name="Kulichevskaya I.S."/>
            <person name="Naumoff D.G."/>
            <person name="Miroshnikov K."/>
            <person name="Ivanova A."/>
            <person name="Philippov D.A."/>
            <person name="Hakobyan A."/>
            <person name="Rijpstra I.C."/>
            <person name="Sinninghe Damste J.S."/>
            <person name="Liesack W."/>
            <person name="Dedysh S.N."/>
        </authorList>
    </citation>
    <scope>NUCLEOTIDE SEQUENCE [LARGE SCALE GENOMIC DNA]</scope>
    <source>
        <strain evidence="12">PX52</strain>
    </source>
</reference>
<evidence type="ECO:0000256" key="2">
    <source>
        <dbReference type="ARBA" id="ARBA00012438"/>
    </source>
</evidence>
<evidence type="ECO:0000313" key="12">
    <source>
        <dbReference type="Proteomes" id="UP000324974"/>
    </source>
</evidence>
<dbReference type="InterPro" id="IPR022642">
    <property type="entry name" value="CheR_C"/>
</dbReference>
<feature type="coiled-coil region" evidence="5">
    <location>
        <begin position="648"/>
        <end position="735"/>
    </location>
</feature>
<keyword evidence="5" id="KW-0175">Coiled coil</keyword>
<dbReference type="GO" id="GO:0005737">
    <property type="term" value="C:cytoplasm"/>
    <property type="evidence" value="ECO:0007669"/>
    <property type="project" value="InterPro"/>
</dbReference>
<feature type="active site" evidence="3">
    <location>
        <position position="51"/>
    </location>
</feature>
<dbReference type="InterPro" id="IPR005467">
    <property type="entry name" value="His_kinase_dom"/>
</dbReference>
<keyword evidence="11" id="KW-0808">Transferase</keyword>
<keyword evidence="3" id="KW-0145">Chemotaxis</keyword>
<evidence type="ECO:0000259" key="9">
    <source>
        <dbReference type="PROSITE" id="PS50122"/>
    </source>
</evidence>
<dbReference type="Pfam" id="PF00072">
    <property type="entry name" value="Response_reg"/>
    <property type="match status" value="1"/>
</dbReference>
<dbReference type="CDD" id="cd00082">
    <property type="entry name" value="HisKA"/>
    <property type="match status" value="1"/>
</dbReference>
<feature type="domain" description="Histidine kinase" evidence="7">
    <location>
        <begin position="868"/>
        <end position="1094"/>
    </location>
</feature>
<dbReference type="GO" id="GO:0008757">
    <property type="term" value="F:S-adenosylmethionine-dependent methyltransferase activity"/>
    <property type="evidence" value="ECO:0007669"/>
    <property type="project" value="InterPro"/>
</dbReference>
<dbReference type="InterPro" id="IPR050903">
    <property type="entry name" value="Bact_Chemotaxis_MeTrfase"/>
</dbReference>
<evidence type="ECO:0000256" key="4">
    <source>
        <dbReference type="PROSITE-ProRule" id="PRU00169"/>
    </source>
</evidence>
<evidence type="ECO:0000259" key="10">
    <source>
        <dbReference type="PROSITE" id="PS50123"/>
    </source>
</evidence>
<dbReference type="SMART" id="SM00138">
    <property type="entry name" value="MeTrc"/>
    <property type="match status" value="1"/>
</dbReference>
<keyword evidence="4" id="KW-0597">Phosphoprotein</keyword>
<keyword evidence="3" id="KW-0378">Hydrolase</keyword>
<dbReference type="InterPro" id="IPR003661">
    <property type="entry name" value="HisK_dim/P_dom"/>
</dbReference>
<dbReference type="Gene3D" id="1.10.287.620">
    <property type="entry name" value="Helix Hairpins"/>
    <property type="match status" value="1"/>
</dbReference>
<organism evidence="11 12">
    <name type="scientific">Limnoglobus roseus</name>
    <dbReference type="NCBI Taxonomy" id="2598579"/>
    <lineage>
        <taxon>Bacteria</taxon>
        <taxon>Pseudomonadati</taxon>
        <taxon>Planctomycetota</taxon>
        <taxon>Planctomycetia</taxon>
        <taxon>Gemmatales</taxon>
        <taxon>Gemmataceae</taxon>
        <taxon>Limnoglobus</taxon>
    </lineage>
</organism>
<dbReference type="Pfam" id="PF01339">
    <property type="entry name" value="CheB_methylest"/>
    <property type="match status" value="1"/>
</dbReference>
<dbReference type="KEGG" id="lrs:PX52LOC_07614"/>
<dbReference type="Pfam" id="PF01739">
    <property type="entry name" value="CheR"/>
    <property type="match status" value="1"/>
</dbReference>
<dbReference type="AlphaFoldDB" id="A0A5C1ANE1"/>
<dbReference type="PRINTS" id="PR00996">
    <property type="entry name" value="CHERMTFRASE"/>
</dbReference>
<feature type="active site" evidence="3">
    <location>
        <position position="24"/>
    </location>
</feature>
<dbReference type="CDD" id="cd16434">
    <property type="entry name" value="CheB-CheR_fusion"/>
    <property type="match status" value="1"/>
</dbReference>
<feature type="domain" description="CheR-type methyltransferase" evidence="10">
    <location>
        <begin position="226"/>
        <end position="459"/>
    </location>
</feature>
<dbReference type="Gene3D" id="3.40.50.150">
    <property type="entry name" value="Vaccinia Virus protein VP39"/>
    <property type="match status" value="1"/>
</dbReference>
<dbReference type="Gene3D" id="1.10.287.130">
    <property type="match status" value="1"/>
</dbReference>
<accession>A0A5C1ANE1</accession>
<dbReference type="RefSeq" id="WP_149114805.1">
    <property type="nucleotide sequence ID" value="NZ_CP042425.1"/>
</dbReference>
<evidence type="ECO:0000256" key="6">
    <source>
        <dbReference type="SAM" id="MobiDB-lite"/>
    </source>
</evidence>
<dbReference type="CDD" id="cd00156">
    <property type="entry name" value="REC"/>
    <property type="match status" value="1"/>
</dbReference>
<dbReference type="SMART" id="SM00387">
    <property type="entry name" value="HATPase_c"/>
    <property type="match status" value="1"/>
</dbReference>
<dbReference type="OrthoDB" id="288469at2"/>
<dbReference type="InterPro" id="IPR029063">
    <property type="entry name" value="SAM-dependent_MTases_sf"/>
</dbReference>
<evidence type="ECO:0000256" key="3">
    <source>
        <dbReference type="PROSITE-ProRule" id="PRU00050"/>
    </source>
</evidence>